<dbReference type="Pfam" id="PF08241">
    <property type="entry name" value="Methyltransf_11"/>
    <property type="match status" value="1"/>
</dbReference>
<dbReference type="InterPro" id="IPR013216">
    <property type="entry name" value="Methyltransf_11"/>
</dbReference>
<dbReference type="InterPro" id="IPR029063">
    <property type="entry name" value="SAM-dependent_MTases_sf"/>
</dbReference>
<dbReference type="SUPFAM" id="SSF53335">
    <property type="entry name" value="S-adenosyl-L-methionine-dependent methyltransferases"/>
    <property type="match status" value="1"/>
</dbReference>
<dbReference type="Proteomes" id="UP000297299">
    <property type="component" value="Unassembled WGS sequence"/>
</dbReference>
<gene>
    <name evidence="2" type="ORF">BOTCAL_0013g00470</name>
</gene>
<dbReference type="AlphaFoldDB" id="A0A4Y8DI77"/>
<protein>
    <recommendedName>
        <fullName evidence="1">Methyltransferase type 11 domain-containing protein</fullName>
    </recommendedName>
</protein>
<evidence type="ECO:0000313" key="2">
    <source>
        <dbReference type="EMBL" id="TEY85739.1"/>
    </source>
</evidence>
<reference evidence="2 3" key="1">
    <citation type="submission" date="2017-11" db="EMBL/GenBank/DDBJ databases">
        <title>Comparative genomics of Botrytis spp.</title>
        <authorList>
            <person name="Valero-Jimenez C.A."/>
            <person name="Tapia P."/>
            <person name="Veloso J."/>
            <person name="Silva-Moreno E."/>
            <person name="Staats M."/>
            <person name="Valdes J.H."/>
            <person name="Van Kan J.A.L."/>
        </authorList>
    </citation>
    <scope>NUCLEOTIDE SEQUENCE [LARGE SCALE GENOMIC DNA]</scope>
    <source>
        <strain evidence="2 3">MUCL2830</strain>
    </source>
</reference>
<proteinExistence type="predicted"/>
<name>A0A4Y8DI77_9HELO</name>
<keyword evidence="3" id="KW-1185">Reference proteome</keyword>
<comment type="caution">
    <text evidence="2">The sequence shown here is derived from an EMBL/GenBank/DDBJ whole genome shotgun (WGS) entry which is preliminary data.</text>
</comment>
<evidence type="ECO:0000259" key="1">
    <source>
        <dbReference type="Pfam" id="PF08241"/>
    </source>
</evidence>
<dbReference type="OrthoDB" id="2013972at2759"/>
<dbReference type="EMBL" id="PHWZ01000013">
    <property type="protein sequence ID" value="TEY85739.1"/>
    <property type="molecule type" value="Genomic_DNA"/>
</dbReference>
<dbReference type="GO" id="GO:0008757">
    <property type="term" value="F:S-adenosylmethionine-dependent methyltransferase activity"/>
    <property type="evidence" value="ECO:0007669"/>
    <property type="project" value="InterPro"/>
</dbReference>
<organism evidence="2 3">
    <name type="scientific">Botryotinia calthae</name>
    <dbReference type="NCBI Taxonomy" id="38488"/>
    <lineage>
        <taxon>Eukaryota</taxon>
        <taxon>Fungi</taxon>
        <taxon>Dikarya</taxon>
        <taxon>Ascomycota</taxon>
        <taxon>Pezizomycotina</taxon>
        <taxon>Leotiomycetes</taxon>
        <taxon>Helotiales</taxon>
        <taxon>Sclerotiniaceae</taxon>
        <taxon>Botryotinia</taxon>
    </lineage>
</organism>
<evidence type="ECO:0000313" key="3">
    <source>
        <dbReference type="Proteomes" id="UP000297299"/>
    </source>
</evidence>
<dbReference type="Gene3D" id="3.40.50.150">
    <property type="entry name" value="Vaccinia Virus protein VP39"/>
    <property type="match status" value="1"/>
</dbReference>
<feature type="domain" description="Methyltransferase type 11" evidence="1">
    <location>
        <begin position="51"/>
        <end position="151"/>
    </location>
</feature>
<accession>A0A4Y8DI77</accession>
<sequence length="291" mass="32918">MSTSENPLWNDPKIVKDYRCVERIIRPAGELLIEQTNILGNWEGKLVVFDNACGTEAISRILCEKLDEAQKANLELTCGDLTTGMIEHMEHVITAEKWTGAKAKIIDARKTGLPDNFYTHVIMNLGFQTMPHTLKALQECVRILRPNGIFASTTWENLGWIEVMQDATATISGAPKYPQRAAIMKFLSDGAWEDRSWVIETLEKQGLMEVKAVVHPMLMKWNKVQEFMDSTFPIMMSMFPLNLWTQGDREKYGPLLVPALEAFLVEKYGKDSPFDLKMIAITATATKTSED</sequence>